<evidence type="ECO:0000259" key="2">
    <source>
        <dbReference type="PROSITE" id="PS51464"/>
    </source>
</evidence>
<accession>A0A917UZH1</accession>
<sequence length="183" mass="19861">MAQKSSSQIIQELKYSLSTISEEEAKQLAENFLKAERIFVSGTGRSGLMLKAFAMRLMHLGFKVHVQGEITAPAITKGDLLLTGSGSGSTATPLAAAQSAKKQGAKVVLITVQKESPIGELSDDVLTINAPNKIWEESFQSVQPMGSLFEQSLLITLDAIILLLMTETNRDSEDMLKRHANLE</sequence>
<dbReference type="AlphaFoldDB" id="A0A917UZH1"/>
<dbReference type="PANTHER" id="PTHR43443">
    <property type="entry name" value="3-HEXULOSE-6-PHOSPHATE ISOMERASE"/>
    <property type="match status" value="1"/>
</dbReference>
<dbReference type="SUPFAM" id="SSF53697">
    <property type="entry name" value="SIS domain"/>
    <property type="match status" value="1"/>
</dbReference>
<dbReference type="Proteomes" id="UP000658382">
    <property type="component" value="Unassembled WGS sequence"/>
</dbReference>
<dbReference type="EMBL" id="BMNQ01000037">
    <property type="protein sequence ID" value="GGK00675.1"/>
    <property type="molecule type" value="Genomic_DNA"/>
</dbReference>
<dbReference type="PANTHER" id="PTHR43443:SF1">
    <property type="entry name" value="3-HEXULOSE-6-PHOSPHATE ISOMERASE"/>
    <property type="match status" value="1"/>
</dbReference>
<proteinExistence type="inferred from homology"/>
<dbReference type="RefSeq" id="WP_188633309.1">
    <property type="nucleotide sequence ID" value="NZ_BMNQ01000037.1"/>
</dbReference>
<dbReference type="NCBIfam" id="TIGR03127">
    <property type="entry name" value="RuMP_HxlB"/>
    <property type="match status" value="1"/>
</dbReference>
<name>A0A917UZH1_9BACI</name>
<keyword evidence="4" id="KW-1185">Reference proteome</keyword>
<dbReference type="Gene3D" id="3.40.50.10490">
    <property type="entry name" value="Glucose-6-phosphate isomerase like protein, domain 1"/>
    <property type="match status" value="1"/>
</dbReference>
<dbReference type="InterPro" id="IPR046348">
    <property type="entry name" value="SIS_dom_sf"/>
</dbReference>
<dbReference type="PROSITE" id="PS51464">
    <property type="entry name" value="SIS"/>
    <property type="match status" value="1"/>
</dbReference>
<dbReference type="GO" id="GO:0097367">
    <property type="term" value="F:carbohydrate derivative binding"/>
    <property type="evidence" value="ECO:0007669"/>
    <property type="project" value="InterPro"/>
</dbReference>
<protein>
    <submittedName>
        <fullName evidence="3">3-hexulose-6-phosphate isomerase</fullName>
    </submittedName>
</protein>
<evidence type="ECO:0000313" key="4">
    <source>
        <dbReference type="Proteomes" id="UP000658382"/>
    </source>
</evidence>
<dbReference type="GO" id="GO:0016853">
    <property type="term" value="F:isomerase activity"/>
    <property type="evidence" value="ECO:0007669"/>
    <property type="project" value="UniProtKB-KW"/>
</dbReference>
<dbReference type="InterPro" id="IPR017552">
    <property type="entry name" value="PHI/rmpB"/>
</dbReference>
<reference evidence="3" key="1">
    <citation type="journal article" date="2014" name="Int. J. Syst. Evol. Microbiol.">
        <title>Complete genome sequence of Corynebacterium casei LMG S-19264T (=DSM 44701T), isolated from a smear-ripened cheese.</title>
        <authorList>
            <consortium name="US DOE Joint Genome Institute (JGI-PGF)"/>
            <person name="Walter F."/>
            <person name="Albersmeier A."/>
            <person name="Kalinowski J."/>
            <person name="Ruckert C."/>
        </authorList>
    </citation>
    <scope>NUCLEOTIDE SEQUENCE</scope>
    <source>
        <strain evidence="3">JCM 12580</strain>
    </source>
</reference>
<dbReference type="Pfam" id="PF01380">
    <property type="entry name" value="SIS"/>
    <property type="match status" value="1"/>
</dbReference>
<dbReference type="GO" id="GO:1901135">
    <property type="term" value="P:carbohydrate derivative metabolic process"/>
    <property type="evidence" value="ECO:0007669"/>
    <property type="project" value="InterPro"/>
</dbReference>
<reference evidence="3" key="2">
    <citation type="submission" date="2020-09" db="EMBL/GenBank/DDBJ databases">
        <authorList>
            <person name="Sun Q."/>
            <person name="Ohkuma M."/>
        </authorList>
    </citation>
    <scope>NUCLEOTIDE SEQUENCE</scope>
    <source>
        <strain evidence="3">JCM 12580</strain>
    </source>
</reference>
<organism evidence="3 4">
    <name type="scientific">Lentibacillus kapialis</name>
    <dbReference type="NCBI Taxonomy" id="340214"/>
    <lineage>
        <taxon>Bacteria</taxon>
        <taxon>Bacillati</taxon>
        <taxon>Bacillota</taxon>
        <taxon>Bacilli</taxon>
        <taxon>Bacillales</taxon>
        <taxon>Bacillaceae</taxon>
        <taxon>Lentibacillus</taxon>
    </lineage>
</organism>
<comment type="caution">
    <text evidence="3">The sequence shown here is derived from an EMBL/GenBank/DDBJ whole genome shotgun (WGS) entry which is preliminary data.</text>
</comment>
<comment type="similarity">
    <text evidence="1">Belongs to the SIS family. PHI subfamily.</text>
</comment>
<feature type="domain" description="SIS" evidence="2">
    <location>
        <begin position="28"/>
        <end position="170"/>
    </location>
</feature>
<evidence type="ECO:0000256" key="1">
    <source>
        <dbReference type="ARBA" id="ARBA00009235"/>
    </source>
</evidence>
<dbReference type="CDD" id="cd05005">
    <property type="entry name" value="SIS_PHI"/>
    <property type="match status" value="1"/>
</dbReference>
<keyword evidence="3" id="KW-0413">Isomerase</keyword>
<gene>
    <name evidence="3" type="primary">hxlB</name>
    <name evidence="3" type="ORF">GCM10007063_23700</name>
</gene>
<evidence type="ECO:0000313" key="3">
    <source>
        <dbReference type="EMBL" id="GGK00675.1"/>
    </source>
</evidence>
<dbReference type="InterPro" id="IPR001347">
    <property type="entry name" value="SIS_dom"/>
</dbReference>